<dbReference type="Proteomes" id="UP000233742">
    <property type="component" value="Chromosome"/>
</dbReference>
<name>A0A2K9EM21_9RHOB</name>
<reference evidence="2 3" key="1">
    <citation type="submission" date="2017-12" db="EMBL/GenBank/DDBJ databases">
        <authorList>
            <person name="Hurst M.R.H."/>
        </authorList>
    </citation>
    <scope>NUCLEOTIDE SEQUENCE [LARGE SCALE GENOMIC DNA]</scope>
    <source>
        <strain evidence="2 3">BM15</strain>
    </source>
</reference>
<evidence type="ECO:0000256" key="1">
    <source>
        <dbReference type="SAM" id="SignalP"/>
    </source>
</evidence>
<gene>
    <name evidence="2" type="ORF">CUV01_15325</name>
</gene>
<dbReference type="RefSeq" id="WP_101462151.1">
    <property type="nucleotide sequence ID" value="NZ_CP025408.1"/>
</dbReference>
<feature type="chain" id="PRO_5014843328" evidence="1">
    <location>
        <begin position="32"/>
        <end position="136"/>
    </location>
</feature>
<feature type="signal peptide" evidence="1">
    <location>
        <begin position="1"/>
        <end position="31"/>
    </location>
</feature>
<keyword evidence="1" id="KW-0732">Signal</keyword>
<dbReference type="AlphaFoldDB" id="A0A2K9EM21"/>
<keyword evidence="3" id="KW-1185">Reference proteome</keyword>
<proteinExistence type="predicted"/>
<accession>A0A2K9EM21</accession>
<dbReference type="EMBL" id="CP025408">
    <property type="protein sequence ID" value="AUH35499.1"/>
    <property type="molecule type" value="Genomic_DNA"/>
</dbReference>
<sequence>MLNHLKQPIFAGLSTLAFTLALPVSATTAHASTDEAWEAFRTEVHDACVELAPDEGETVIEVNPFGSESYGAALMITTLPDGAADRYVCIFDKKAKTVELTAAFAPPEPIAEAVAEPDGTIEAETVPHTEAELVDN</sequence>
<evidence type="ECO:0000313" key="2">
    <source>
        <dbReference type="EMBL" id="AUH35499.1"/>
    </source>
</evidence>
<protein>
    <submittedName>
        <fullName evidence="2">Uncharacterized protein</fullName>
    </submittedName>
</protein>
<evidence type="ECO:0000313" key="3">
    <source>
        <dbReference type="Proteomes" id="UP000233742"/>
    </source>
</evidence>
<dbReference type="OrthoDB" id="7776561at2"/>
<dbReference type="KEGG" id="paro:CUV01_15325"/>
<organism evidence="2 3">
    <name type="scientific">Paracoccus tegillarcae</name>
    <dbReference type="NCBI Taxonomy" id="1529068"/>
    <lineage>
        <taxon>Bacteria</taxon>
        <taxon>Pseudomonadati</taxon>
        <taxon>Pseudomonadota</taxon>
        <taxon>Alphaproteobacteria</taxon>
        <taxon>Rhodobacterales</taxon>
        <taxon>Paracoccaceae</taxon>
        <taxon>Paracoccus</taxon>
    </lineage>
</organism>